<feature type="compositionally biased region" description="Acidic residues" evidence="1">
    <location>
        <begin position="61"/>
        <end position="96"/>
    </location>
</feature>
<dbReference type="OrthoDB" id="10265969at2759"/>
<name>X6M7N3_RETFI</name>
<dbReference type="EMBL" id="ASPP01024055">
    <property type="protein sequence ID" value="ETO09457.1"/>
    <property type="molecule type" value="Genomic_DNA"/>
</dbReference>
<accession>X6M7N3</accession>
<protein>
    <submittedName>
        <fullName evidence="2">Uncharacterized protein</fullName>
    </submittedName>
</protein>
<sequence length="275" mass="32334">MFDLQFSEDLITSFMSTSASPETLDKSKEKDSTQRSNAEEKRAKAEPREAGGEEGKVKKEEDEDEEEEEEAEAEVDADEEEHEREQAEDEDAEDGDGEHTKHKSEKKESKDKNKRSETFVLLLNNSDSARLEIEFETTLSKLKEERNKEIHSPLKKITMEENAEFRMFLGDKTCYLLYRYIQKLCAKLEFGRYCGTLDYTLRRIQTQQDKARKYQELLKTVIKQFSQGKREDRFEDAIRQLLGMQGYHLFHVPKIVDLLLANVILQFDDVFYYFF</sequence>
<proteinExistence type="predicted"/>
<evidence type="ECO:0000313" key="3">
    <source>
        <dbReference type="Proteomes" id="UP000023152"/>
    </source>
</evidence>
<reference evidence="2 3" key="1">
    <citation type="journal article" date="2013" name="Curr. Biol.">
        <title>The Genome of the Foraminiferan Reticulomyxa filosa.</title>
        <authorList>
            <person name="Glockner G."/>
            <person name="Hulsmann N."/>
            <person name="Schleicher M."/>
            <person name="Noegel A.A."/>
            <person name="Eichinger L."/>
            <person name="Gallinger C."/>
            <person name="Pawlowski J."/>
            <person name="Sierra R."/>
            <person name="Euteneuer U."/>
            <person name="Pillet L."/>
            <person name="Moustafa A."/>
            <person name="Platzer M."/>
            <person name="Groth M."/>
            <person name="Szafranski K."/>
            <person name="Schliwa M."/>
        </authorList>
    </citation>
    <scope>NUCLEOTIDE SEQUENCE [LARGE SCALE GENOMIC DNA]</scope>
</reference>
<gene>
    <name evidence="2" type="ORF">RFI_27920</name>
</gene>
<feature type="compositionally biased region" description="Basic and acidic residues" evidence="1">
    <location>
        <begin position="23"/>
        <end position="60"/>
    </location>
</feature>
<dbReference type="AlphaFoldDB" id="X6M7N3"/>
<evidence type="ECO:0000256" key="1">
    <source>
        <dbReference type="SAM" id="MobiDB-lite"/>
    </source>
</evidence>
<organism evidence="2 3">
    <name type="scientific">Reticulomyxa filosa</name>
    <dbReference type="NCBI Taxonomy" id="46433"/>
    <lineage>
        <taxon>Eukaryota</taxon>
        <taxon>Sar</taxon>
        <taxon>Rhizaria</taxon>
        <taxon>Retaria</taxon>
        <taxon>Foraminifera</taxon>
        <taxon>Monothalamids</taxon>
        <taxon>Reticulomyxidae</taxon>
        <taxon>Reticulomyxa</taxon>
    </lineage>
</organism>
<feature type="compositionally biased region" description="Basic and acidic residues" evidence="1">
    <location>
        <begin position="105"/>
        <end position="114"/>
    </location>
</feature>
<feature type="region of interest" description="Disordered" evidence="1">
    <location>
        <begin position="1"/>
        <end position="114"/>
    </location>
</feature>
<evidence type="ECO:0000313" key="2">
    <source>
        <dbReference type="EMBL" id="ETO09457.1"/>
    </source>
</evidence>
<comment type="caution">
    <text evidence="2">The sequence shown here is derived from an EMBL/GenBank/DDBJ whole genome shotgun (WGS) entry which is preliminary data.</text>
</comment>
<dbReference type="Proteomes" id="UP000023152">
    <property type="component" value="Unassembled WGS sequence"/>
</dbReference>
<keyword evidence="3" id="KW-1185">Reference proteome</keyword>